<feature type="chain" id="PRO_5001529179" description="Serine protease" evidence="2">
    <location>
        <begin position="17"/>
        <end position="814"/>
    </location>
</feature>
<reference evidence="3 4" key="1">
    <citation type="submission" date="2012-05" db="EMBL/GenBank/DDBJ databases">
        <title>Recombination and specialization in a pathogen metapopulation.</title>
        <authorList>
            <person name="Gardiner A."/>
            <person name="Kemen E."/>
            <person name="Schultz-Larsen T."/>
            <person name="MacLean D."/>
            <person name="Van Oosterhout C."/>
            <person name="Jones J.D.G."/>
        </authorList>
    </citation>
    <scope>NUCLEOTIDE SEQUENCE [LARGE SCALE GENOMIC DNA]</scope>
    <source>
        <strain evidence="3 4">Ac Nc2</strain>
    </source>
</reference>
<keyword evidence="1" id="KW-0843">Virulence</keyword>
<organism evidence="3 4">
    <name type="scientific">Albugo candida</name>
    <dbReference type="NCBI Taxonomy" id="65357"/>
    <lineage>
        <taxon>Eukaryota</taxon>
        <taxon>Sar</taxon>
        <taxon>Stramenopiles</taxon>
        <taxon>Oomycota</taxon>
        <taxon>Peronosporomycetes</taxon>
        <taxon>Albuginales</taxon>
        <taxon>Albuginaceae</taxon>
        <taxon>Albugo</taxon>
    </lineage>
</organism>
<gene>
    <name evidence="3" type="ORF">BN9_011000</name>
</gene>
<dbReference type="Gene3D" id="2.40.10.10">
    <property type="entry name" value="Trypsin-like serine proteases"/>
    <property type="match status" value="2"/>
</dbReference>
<proteinExistence type="predicted"/>
<accession>A0A024G183</accession>
<evidence type="ECO:0000313" key="3">
    <source>
        <dbReference type="EMBL" id="CCI40316.1"/>
    </source>
</evidence>
<evidence type="ECO:0008006" key="5">
    <source>
        <dbReference type="Google" id="ProtNLM"/>
    </source>
</evidence>
<dbReference type="STRING" id="65357.A0A024G183"/>
<dbReference type="AlphaFoldDB" id="A0A024G183"/>
<dbReference type="Pfam" id="PF13365">
    <property type="entry name" value="Trypsin_2"/>
    <property type="match status" value="1"/>
</dbReference>
<dbReference type="NCBIfam" id="NF038127">
    <property type="entry name" value="FDP_fam"/>
    <property type="match status" value="2"/>
</dbReference>
<sequence>MMHLIVLSSWILLTRSQNSNTSSLNAQSLTSGIERTNIGVGCTGPSYATVATNVSISPNDPVFRYEVTNVLADFIALHFTAFNLPADDYIVIRDSENASDERTLIYSGRNTSGAFYSQALYTTSLMIELFSPSRGVHPAPSTSRCVGFQIKDYHFLAQSAALELSSHEEVCGADDSREASCFKAYPNIAESTNSIIRLLIHKSSGSFFCTGWLVGCQGHVITNNHCIGTQEDASNSQFEVKAQATECATNCAIPYGCPGTIVATSATLIRTSSELDYTLVLLPNNPSVSFGYLKLRPTGAVLNERIYIPQNPAGWGTRVSMKTDNGYGSVESLTAGGCAVDQVAYSLDTQGGSSGSPVIAWSDNSVVALHHCGGCPNTAINIYKIVDDLQAQSLLPPCSLSTISSPVTSPIPATTSPVISAAAQSPPTETVVKVVDGTLFATARSTSVDYIDFTVRSDVTISIDVLSVESYGNNVFADVNGDCNAGYIDSSLILFRLNGGFIDANGVIASNDDAPDGVGREDGSISSKDSFLSMPLSAGTYRLAVGTSPLDVNAAITKQTTLSATPRVCGEKISNYGSYRVTMKATGTSAPFSAESPGSYIGSQCQLTSTFQPYSLCSYHKERSVSYKAAVPGSIIRKPGVSVSVDTIPFTTSGFGRVNIEIVSYASVDGFNFINVNGFCTASYIDPVVFLFKKEASGLSMGNVITAADDDENFLKNRNNRTSISFRDPYISLSLPKGSYVLVVGRYPLTLSDAVRQLSTTSMDSLTPSSCGIPTNSGNYRATIRAGSSFSMTSSNSFKGGLCSSQTGKQMCFK</sequence>
<evidence type="ECO:0000313" key="4">
    <source>
        <dbReference type="Proteomes" id="UP000053237"/>
    </source>
</evidence>
<evidence type="ECO:0000256" key="2">
    <source>
        <dbReference type="SAM" id="SignalP"/>
    </source>
</evidence>
<comment type="caution">
    <text evidence="3">The sequence shown here is derived from an EMBL/GenBank/DDBJ whole genome shotgun (WGS) entry which is preliminary data.</text>
</comment>
<dbReference type="InParanoid" id="A0A024G183"/>
<dbReference type="InterPro" id="IPR043504">
    <property type="entry name" value="Peptidase_S1_PA_chymotrypsin"/>
</dbReference>
<protein>
    <recommendedName>
        <fullName evidence="5">Serine protease</fullName>
    </recommendedName>
</protein>
<dbReference type="PANTHER" id="PTHR36234">
    <property type="entry name" value="LYSYL ENDOPEPTIDASE"/>
    <property type="match status" value="1"/>
</dbReference>
<dbReference type="OrthoDB" id="94620at2759"/>
<dbReference type="InterPro" id="IPR009003">
    <property type="entry name" value="Peptidase_S1_PA"/>
</dbReference>
<keyword evidence="2" id="KW-0732">Signal</keyword>
<feature type="signal peptide" evidence="2">
    <location>
        <begin position="1"/>
        <end position="16"/>
    </location>
</feature>
<keyword evidence="4" id="KW-1185">Reference proteome</keyword>
<dbReference type="EMBL" id="CAIX01000007">
    <property type="protein sequence ID" value="CCI40316.1"/>
    <property type="molecule type" value="Genomic_DNA"/>
</dbReference>
<dbReference type="PANTHER" id="PTHR36234:SF5">
    <property type="entry name" value="LYSYL ENDOPEPTIDASE"/>
    <property type="match status" value="1"/>
</dbReference>
<evidence type="ECO:0000256" key="1">
    <source>
        <dbReference type="ARBA" id="ARBA00023026"/>
    </source>
</evidence>
<name>A0A024G183_9STRA</name>
<dbReference type="SUPFAM" id="SSF50494">
    <property type="entry name" value="Trypsin-like serine proteases"/>
    <property type="match status" value="1"/>
</dbReference>
<dbReference type="Proteomes" id="UP000053237">
    <property type="component" value="Unassembled WGS sequence"/>
</dbReference>